<dbReference type="OrthoDB" id="7854943at2759"/>
<dbReference type="GO" id="GO:0005634">
    <property type="term" value="C:nucleus"/>
    <property type="evidence" value="ECO:0007669"/>
    <property type="project" value="UniProtKB-SubCell"/>
</dbReference>
<organism evidence="5">
    <name type="scientific">Amphimedon queenslandica</name>
    <name type="common">Sponge</name>
    <dbReference type="NCBI Taxonomy" id="400682"/>
    <lineage>
        <taxon>Eukaryota</taxon>
        <taxon>Metazoa</taxon>
        <taxon>Porifera</taxon>
        <taxon>Demospongiae</taxon>
        <taxon>Heteroscleromorpha</taxon>
        <taxon>Haplosclerida</taxon>
        <taxon>Niphatidae</taxon>
        <taxon>Amphimedon</taxon>
    </lineage>
</organism>
<reference evidence="6" key="1">
    <citation type="journal article" date="2010" name="Nature">
        <title>The Amphimedon queenslandica genome and the evolution of animal complexity.</title>
        <authorList>
            <person name="Srivastava M."/>
            <person name="Simakov O."/>
            <person name="Chapman J."/>
            <person name="Fahey B."/>
            <person name="Gauthier M.E."/>
            <person name="Mitros T."/>
            <person name="Richards G.S."/>
            <person name="Conaco C."/>
            <person name="Dacre M."/>
            <person name="Hellsten U."/>
            <person name="Larroux C."/>
            <person name="Putnam N.H."/>
            <person name="Stanke M."/>
            <person name="Adamska M."/>
            <person name="Darling A."/>
            <person name="Degnan S.M."/>
            <person name="Oakley T.H."/>
            <person name="Plachetzki D.C."/>
            <person name="Zhai Y."/>
            <person name="Adamski M."/>
            <person name="Calcino A."/>
            <person name="Cummins S.F."/>
            <person name="Goodstein D.M."/>
            <person name="Harris C."/>
            <person name="Jackson D.J."/>
            <person name="Leys S.P."/>
            <person name="Shu S."/>
            <person name="Woodcroft B.J."/>
            <person name="Vervoort M."/>
            <person name="Kosik K.S."/>
            <person name="Manning G."/>
            <person name="Degnan B.M."/>
            <person name="Rokhsar D.S."/>
        </authorList>
    </citation>
    <scope>NUCLEOTIDE SEQUENCE [LARGE SCALE GENOMIC DNA]</scope>
</reference>
<dbReference type="SUPFAM" id="SSF56235">
    <property type="entry name" value="N-terminal nucleophile aminohydrolases (Ntn hydrolases)"/>
    <property type="match status" value="1"/>
</dbReference>
<dbReference type="PROSITE" id="PS51476">
    <property type="entry name" value="PROTEASOME_BETA_2"/>
    <property type="match status" value="1"/>
</dbReference>
<dbReference type="Pfam" id="PF00227">
    <property type="entry name" value="Proteasome"/>
    <property type="match status" value="1"/>
</dbReference>
<dbReference type="InterPro" id="IPR016050">
    <property type="entry name" value="Proteasome_bsu_CS"/>
</dbReference>
<evidence type="ECO:0000313" key="6">
    <source>
        <dbReference type="Proteomes" id="UP000007879"/>
    </source>
</evidence>
<keyword evidence="1 4" id="KW-0963">Cytoplasm</keyword>
<dbReference type="PIRSF" id="PIRSF001213">
    <property type="entry name" value="Psome_endopept_beta"/>
    <property type="match status" value="1"/>
</dbReference>
<dbReference type="OMA" id="QPIMRRY"/>
<dbReference type="PROSITE" id="PS00854">
    <property type="entry name" value="PROTEASOME_BETA_1"/>
    <property type="match status" value="1"/>
</dbReference>
<evidence type="ECO:0000256" key="2">
    <source>
        <dbReference type="ARBA" id="ARBA00022942"/>
    </source>
</evidence>
<dbReference type="EnsemblMetazoa" id="XM_003384416.2">
    <property type="protein sequence ID" value="XP_003384464.1"/>
    <property type="gene ID" value="LOC100639348"/>
</dbReference>
<protein>
    <recommendedName>
        <fullName evidence="4">Proteasome subunit beta</fullName>
    </recommendedName>
</protein>
<dbReference type="InParanoid" id="A0A1X7VF19"/>
<dbReference type="CDD" id="cd03760">
    <property type="entry name" value="proteasome_beta_type_4"/>
    <property type="match status" value="1"/>
</dbReference>
<evidence type="ECO:0000256" key="4">
    <source>
        <dbReference type="PIRNR" id="PIRNR001213"/>
    </source>
</evidence>
<sequence length="248" mass="27628">MATDGFYLTSDPLGAKCDKKETTNMAIGRTLRPIVTGSSVLGITFSDGVMLAADTLGSYGSLARYRDLSRLLKVNDTTVAAGSGDYADFQYIARLFESLNIESDSYCDGHSYTPRSFYSWLTRVMYNRRTKINPLWNTVIMGGYHDNKPFLGVVNSLGVSFEAPTLATGFGGYIAQPLMRDAYEKNPSMSKEEAQKLLEKCMTVLYYRDARSWNKYEIATITTDGVTITGPMKLEGNWEVANYVRGYD</sequence>
<dbReference type="GO" id="GO:0019774">
    <property type="term" value="C:proteasome core complex, beta-subunit complex"/>
    <property type="evidence" value="ECO:0007669"/>
    <property type="project" value="UniProtKB-UniRule"/>
</dbReference>
<name>A0A1X7VF19_AMPQE</name>
<keyword evidence="3 4" id="KW-0539">Nucleus</keyword>
<dbReference type="GO" id="GO:0005737">
    <property type="term" value="C:cytoplasm"/>
    <property type="evidence" value="ECO:0007669"/>
    <property type="project" value="UniProtKB-SubCell"/>
</dbReference>
<dbReference type="PANTHER" id="PTHR32194:SF6">
    <property type="entry name" value="PROTEASOME SUBUNIT BETA"/>
    <property type="match status" value="1"/>
</dbReference>
<dbReference type="FunFam" id="3.60.20.10:FF:000014">
    <property type="entry name" value="Proteasome subunit beta type-7"/>
    <property type="match status" value="1"/>
</dbReference>
<dbReference type="AlphaFoldDB" id="A0A1X7VF19"/>
<reference evidence="5" key="2">
    <citation type="submission" date="2017-05" db="UniProtKB">
        <authorList>
            <consortium name="EnsemblMetazoa"/>
        </authorList>
    </citation>
    <scope>IDENTIFICATION</scope>
</reference>
<keyword evidence="2 4" id="KW-0647">Proteasome</keyword>
<comment type="subcellular location">
    <subcellularLocation>
        <location evidence="4">Cytoplasm</location>
    </subcellularLocation>
    <subcellularLocation>
        <location evidence="4">Nucleus</location>
    </subcellularLocation>
</comment>
<evidence type="ECO:0000256" key="1">
    <source>
        <dbReference type="ARBA" id="ARBA00022490"/>
    </source>
</evidence>
<evidence type="ECO:0000256" key="3">
    <source>
        <dbReference type="ARBA" id="ARBA00023242"/>
    </source>
</evidence>
<proteinExistence type="inferred from homology"/>
<evidence type="ECO:0000313" key="5">
    <source>
        <dbReference type="EnsemblMetazoa" id="Aqu2.1.38598_001"/>
    </source>
</evidence>
<dbReference type="InterPro" id="IPR029055">
    <property type="entry name" value="Ntn_hydrolases_N"/>
</dbReference>
<dbReference type="Proteomes" id="UP000007879">
    <property type="component" value="Unassembled WGS sequence"/>
</dbReference>
<dbReference type="InterPro" id="IPR001353">
    <property type="entry name" value="Proteasome_sua/b"/>
</dbReference>
<dbReference type="InterPro" id="IPR023333">
    <property type="entry name" value="Proteasome_suB-type"/>
</dbReference>
<dbReference type="STRING" id="400682.A0A1X7VF19"/>
<accession>A0A1X7VF19</accession>
<comment type="function">
    <text evidence="4">Non-catalytic component of the proteasome.</text>
</comment>
<gene>
    <name evidence="5" type="primary">100639348</name>
</gene>
<dbReference type="PANTHER" id="PTHR32194">
    <property type="entry name" value="METALLOPROTEASE TLDD"/>
    <property type="match status" value="1"/>
</dbReference>
<dbReference type="Gene3D" id="3.60.20.10">
    <property type="entry name" value="Glutamine Phosphoribosylpyrophosphate, subunit 1, domain 1"/>
    <property type="match status" value="1"/>
</dbReference>
<dbReference type="eggNOG" id="KOG0185">
    <property type="taxonomic scope" value="Eukaryota"/>
</dbReference>
<dbReference type="InterPro" id="IPR016295">
    <property type="entry name" value="Proteasome_beta4"/>
</dbReference>
<dbReference type="GO" id="GO:0051603">
    <property type="term" value="P:proteolysis involved in protein catabolic process"/>
    <property type="evidence" value="ECO:0007669"/>
    <property type="project" value="InterPro"/>
</dbReference>
<comment type="similarity">
    <text evidence="4">Belongs to the peptidase T1B family.</text>
</comment>
<keyword evidence="6" id="KW-1185">Reference proteome</keyword>
<dbReference type="KEGG" id="aqu:100639348"/>
<dbReference type="EnsemblMetazoa" id="Aqu2.1.38598_001">
    <property type="protein sequence ID" value="Aqu2.1.38598_001"/>
    <property type="gene ID" value="Aqu2.1.38598"/>
</dbReference>